<dbReference type="CDD" id="cd14687">
    <property type="entry name" value="bZIP_ATF2"/>
    <property type="match status" value="1"/>
</dbReference>
<feature type="non-terminal residue" evidence="7">
    <location>
        <position position="90"/>
    </location>
</feature>
<dbReference type="InterPro" id="IPR004827">
    <property type="entry name" value="bZIP"/>
</dbReference>
<dbReference type="EMBL" id="JAGTJR010000002">
    <property type="protein sequence ID" value="KAH7063733.1"/>
    <property type="molecule type" value="Genomic_DNA"/>
</dbReference>
<evidence type="ECO:0000313" key="7">
    <source>
        <dbReference type="EMBL" id="KAH7063733.1"/>
    </source>
</evidence>
<keyword evidence="3" id="KW-0804">Transcription</keyword>
<accession>A0ABQ8GWD6</accession>
<dbReference type="PANTHER" id="PTHR19304">
    <property type="entry name" value="CYCLIC-AMP RESPONSE ELEMENT BINDING PROTEIN"/>
    <property type="match status" value="1"/>
</dbReference>
<feature type="domain" description="BZIP" evidence="6">
    <location>
        <begin position="15"/>
        <end position="78"/>
    </location>
</feature>
<reference evidence="7 8" key="1">
    <citation type="journal article" date="2021" name="Nat. Commun.">
        <title>Genetic determinants of endophytism in the Arabidopsis root mycobiome.</title>
        <authorList>
            <person name="Mesny F."/>
            <person name="Miyauchi S."/>
            <person name="Thiergart T."/>
            <person name="Pickel B."/>
            <person name="Atanasova L."/>
            <person name="Karlsson M."/>
            <person name="Huettel B."/>
            <person name="Barry K.W."/>
            <person name="Haridas S."/>
            <person name="Chen C."/>
            <person name="Bauer D."/>
            <person name="Andreopoulos W."/>
            <person name="Pangilinan J."/>
            <person name="LaButti K."/>
            <person name="Riley R."/>
            <person name="Lipzen A."/>
            <person name="Clum A."/>
            <person name="Drula E."/>
            <person name="Henrissat B."/>
            <person name="Kohler A."/>
            <person name="Grigoriev I.V."/>
            <person name="Martin F.M."/>
            <person name="Hacquard S."/>
        </authorList>
    </citation>
    <scope>NUCLEOTIDE SEQUENCE [LARGE SCALE GENOMIC DNA]</scope>
    <source>
        <strain evidence="7 8">MPI-SDFR-AT-0080</strain>
    </source>
</reference>
<comment type="subcellular location">
    <subcellularLocation>
        <location evidence="1">Nucleus</location>
    </subcellularLocation>
</comment>
<evidence type="ECO:0000313" key="8">
    <source>
        <dbReference type="Proteomes" id="UP000774617"/>
    </source>
</evidence>
<feature type="compositionally biased region" description="Basic residues" evidence="5">
    <location>
        <begin position="27"/>
        <end position="39"/>
    </location>
</feature>
<dbReference type="PROSITE" id="PS00036">
    <property type="entry name" value="BZIP_BASIC"/>
    <property type="match status" value="1"/>
</dbReference>
<evidence type="ECO:0000256" key="3">
    <source>
        <dbReference type="ARBA" id="ARBA00023163"/>
    </source>
</evidence>
<organism evidence="7 8">
    <name type="scientific">Macrophomina phaseolina</name>
    <dbReference type="NCBI Taxonomy" id="35725"/>
    <lineage>
        <taxon>Eukaryota</taxon>
        <taxon>Fungi</taxon>
        <taxon>Dikarya</taxon>
        <taxon>Ascomycota</taxon>
        <taxon>Pezizomycotina</taxon>
        <taxon>Dothideomycetes</taxon>
        <taxon>Dothideomycetes incertae sedis</taxon>
        <taxon>Botryosphaeriales</taxon>
        <taxon>Botryosphaeriaceae</taxon>
        <taxon>Macrophomina</taxon>
    </lineage>
</organism>
<dbReference type="PROSITE" id="PS50217">
    <property type="entry name" value="BZIP"/>
    <property type="match status" value="1"/>
</dbReference>
<feature type="region of interest" description="Disordered" evidence="5">
    <location>
        <begin position="1"/>
        <end position="40"/>
    </location>
</feature>
<evidence type="ECO:0000256" key="1">
    <source>
        <dbReference type="ARBA" id="ARBA00004123"/>
    </source>
</evidence>
<comment type="caution">
    <text evidence="7">The sequence shown here is derived from an EMBL/GenBank/DDBJ whole genome shotgun (WGS) entry which is preliminary data.</text>
</comment>
<keyword evidence="8" id="KW-1185">Reference proteome</keyword>
<evidence type="ECO:0000256" key="2">
    <source>
        <dbReference type="ARBA" id="ARBA00023015"/>
    </source>
</evidence>
<evidence type="ECO:0000256" key="5">
    <source>
        <dbReference type="SAM" id="MobiDB-lite"/>
    </source>
</evidence>
<sequence>TPSASPEPLAPATPPAHREKALQRNRAAAHRCRQRKKQRATQLDEQCRALRARNAQLEDETTRLRREVCGLKTLLLQHDGCQFGPIDAYI</sequence>
<keyword evidence="2" id="KW-0805">Transcription regulation</keyword>
<gene>
    <name evidence="7" type="ORF">B0J12DRAFT_536391</name>
</gene>
<dbReference type="InterPro" id="IPR051027">
    <property type="entry name" value="bZIP_transcription_factors"/>
</dbReference>
<name>A0ABQ8GWD6_9PEZI</name>
<dbReference type="SUPFAM" id="SSF57959">
    <property type="entry name" value="Leucine zipper domain"/>
    <property type="match status" value="1"/>
</dbReference>
<dbReference type="Gene3D" id="1.20.5.170">
    <property type="match status" value="1"/>
</dbReference>
<proteinExistence type="predicted"/>
<dbReference type="Proteomes" id="UP000774617">
    <property type="component" value="Unassembled WGS sequence"/>
</dbReference>
<dbReference type="SMART" id="SM00338">
    <property type="entry name" value="BRLZ"/>
    <property type="match status" value="1"/>
</dbReference>
<protein>
    <recommendedName>
        <fullName evidence="6">BZIP domain-containing protein</fullName>
    </recommendedName>
</protein>
<feature type="non-terminal residue" evidence="7">
    <location>
        <position position="1"/>
    </location>
</feature>
<evidence type="ECO:0000256" key="4">
    <source>
        <dbReference type="ARBA" id="ARBA00023242"/>
    </source>
</evidence>
<dbReference type="Pfam" id="PF00170">
    <property type="entry name" value="bZIP_1"/>
    <property type="match status" value="1"/>
</dbReference>
<keyword evidence="4" id="KW-0539">Nucleus</keyword>
<dbReference type="InterPro" id="IPR046347">
    <property type="entry name" value="bZIP_sf"/>
</dbReference>
<evidence type="ECO:0000259" key="6">
    <source>
        <dbReference type="PROSITE" id="PS50217"/>
    </source>
</evidence>